<accession>A0ABT8A278</accession>
<dbReference type="EMBL" id="JAUFPN010000042">
    <property type="protein sequence ID" value="MDN3563835.1"/>
    <property type="molecule type" value="Genomic_DNA"/>
</dbReference>
<feature type="region of interest" description="Disordered" evidence="1">
    <location>
        <begin position="20"/>
        <end position="163"/>
    </location>
</feature>
<protein>
    <recommendedName>
        <fullName evidence="4">Translation initiation factor IF-2</fullName>
    </recommendedName>
</protein>
<feature type="compositionally biased region" description="Basic residues" evidence="1">
    <location>
        <begin position="74"/>
        <end position="83"/>
    </location>
</feature>
<dbReference type="RefSeq" id="WP_290315621.1">
    <property type="nucleotide sequence ID" value="NZ_JAUFPN010000042.1"/>
</dbReference>
<evidence type="ECO:0000313" key="3">
    <source>
        <dbReference type="Proteomes" id="UP001529369"/>
    </source>
</evidence>
<feature type="compositionally biased region" description="Low complexity" evidence="1">
    <location>
        <begin position="28"/>
        <end position="47"/>
    </location>
</feature>
<evidence type="ECO:0000256" key="1">
    <source>
        <dbReference type="SAM" id="MobiDB-lite"/>
    </source>
</evidence>
<keyword evidence="3" id="KW-1185">Reference proteome</keyword>
<reference evidence="3" key="1">
    <citation type="journal article" date="2019" name="Int. J. Syst. Evol. Microbiol.">
        <title>The Global Catalogue of Microorganisms (GCM) 10K type strain sequencing project: providing services to taxonomists for standard genome sequencing and annotation.</title>
        <authorList>
            <consortium name="The Broad Institute Genomics Platform"/>
            <consortium name="The Broad Institute Genome Sequencing Center for Infectious Disease"/>
            <person name="Wu L."/>
            <person name="Ma J."/>
        </authorList>
    </citation>
    <scope>NUCLEOTIDE SEQUENCE [LARGE SCALE GENOMIC DNA]</scope>
    <source>
        <strain evidence="3">CECT 7131</strain>
    </source>
</reference>
<dbReference type="Proteomes" id="UP001529369">
    <property type="component" value="Unassembled WGS sequence"/>
</dbReference>
<gene>
    <name evidence="2" type="ORF">QWZ14_05520</name>
</gene>
<organism evidence="2 3">
    <name type="scientific">Paeniroseomonas aquatica</name>
    <dbReference type="NCBI Taxonomy" id="373043"/>
    <lineage>
        <taxon>Bacteria</taxon>
        <taxon>Pseudomonadati</taxon>
        <taxon>Pseudomonadota</taxon>
        <taxon>Alphaproteobacteria</taxon>
        <taxon>Acetobacterales</taxon>
        <taxon>Acetobacteraceae</taxon>
        <taxon>Paeniroseomonas</taxon>
    </lineage>
</organism>
<evidence type="ECO:0008006" key="4">
    <source>
        <dbReference type="Google" id="ProtNLM"/>
    </source>
</evidence>
<proteinExistence type="predicted"/>
<name>A0ABT8A278_9PROT</name>
<comment type="caution">
    <text evidence="2">The sequence shown here is derived from an EMBL/GenBank/DDBJ whole genome shotgun (WGS) entry which is preliminary data.</text>
</comment>
<sequence>MNWNMLGVAGLTLALAACGGTSQDRGPDIAAARAAADTTPAAATGPRDMTLGTPPAAGPEVRPPARPLASAGPRTRRDRRMPTRRSTTEADRAYMGGGMPATDRASGASSGMSPGAAGTPAPAMMGTGSGSMTGTSAVPPASVAPTAGSPGAMAPAPQVTPIR</sequence>
<feature type="compositionally biased region" description="Low complexity" evidence="1">
    <location>
        <begin position="105"/>
        <end position="152"/>
    </location>
</feature>
<evidence type="ECO:0000313" key="2">
    <source>
        <dbReference type="EMBL" id="MDN3563835.1"/>
    </source>
</evidence>